<evidence type="ECO:0000259" key="5">
    <source>
        <dbReference type="Pfam" id="PF00038"/>
    </source>
</evidence>
<keyword evidence="7" id="KW-1185">Reference proteome</keyword>
<dbReference type="InterPro" id="IPR039008">
    <property type="entry name" value="IF_rod_dom"/>
</dbReference>
<organism evidence="6 7">
    <name type="scientific">Sinocyclocheilus rhinocerous</name>
    <dbReference type="NCBI Taxonomy" id="307959"/>
    <lineage>
        <taxon>Eukaryota</taxon>
        <taxon>Metazoa</taxon>
        <taxon>Chordata</taxon>
        <taxon>Craniata</taxon>
        <taxon>Vertebrata</taxon>
        <taxon>Euteleostomi</taxon>
        <taxon>Actinopterygii</taxon>
        <taxon>Neopterygii</taxon>
        <taxon>Teleostei</taxon>
        <taxon>Ostariophysi</taxon>
        <taxon>Cypriniformes</taxon>
        <taxon>Cyprinidae</taxon>
        <taxon>Cyprininae</taxon>
        <taxon>Sinocyclocheilus</taxon>
    </lineage>
</organism>
<comment type="similarity">
    <text evidence="3">Belongs to the intermediate filament family.</text>
</comment>
<dbReference type="AlphaFoldDB" id="A0A673HMM2"/>
<dbReference type="InterPro" id="IPR018039">
    <property type="entry name" value="IF_conserved"/>
</dbReference>
<dbReference type="Gene3D" id="1.20.5.170">
    <property type="match status" value="1"/>
</dbReference>
<keyword evidence="2 4" id="KW-0175">Coiled coil</keyword>
<proteinExistence type="inferred from homology"/>
<accession>A0A673HMM2</accession>
<evidence type="ECO:0000256" key="3">
    <source>
        <dbReference type="RuleBase" id="RU000685"/>
    </source>
</evidence>
<protein>
    <submittedName>
        <fullName evidence="6">Keratin 222</fullName>
    </submittedName>
</protein>
<dbReference type="Ensembl" id="ENSSRHT00000027780.1">
    <property type="protein sequence ID" value="ENSSRHP00000026984.1"/>
    <property type="gene ID" value="ENSSRHG00000014064.1"/>
</dbReference>
<feature type="domain" description="IF rod" evidence="5">
    <location>
        <begin position="18"/>
        <end position="93"/>
    </location>
</feature>
<sequence length="241" mass="27353">GSNPIEGMLVINNYSVLSHQERSLHSSLHHTQLQYSVQLKDLSRSVRSLESELETVRDGLEVQKQNHTQLLNTKMRLEREIATYRKLLEHEEGRPWNASCFRFPESFSTTGSLYNCEAERCCVCVSHPEPVINKDGEICTVKTQEILEGNVVRESAEGHGNVGTEKIDKVIRQWEGSFFKGNPKLRKKSVSLRFNLHMAVADEGCSQIKQDSLPNVEVRLVMRRSRSIPTFAPCNATTSQL</sequence>
<dbReference type="Pfam" id="PF00038">
    <property type="entry name" value="Filament"/>
    <property type="match status" value="1"/>
</dbReference>
<evidence type="ECO:0000256" key="4">
    <source>
        <dbReference type="SAM" id="Coils"/>
    </source>
</evidence>
<evidence type="ECO:0000256" key="1">
    <source>
        <dbReference type="ARBA" id="ARBA00022754"/>
    </source>
</evidence>
<dbReference type="Proteomes" id="UP000472270">
    <property type="component" value="Unassembled WGS sequence"/>
</dbReference>
<dbReference type="SUPFAM" id="SSF64593">
    <property type="entry name" value="Intermediate filament protein, coiled coil region"/>
    <property type="match status" value="1"/>
</dbReference>
<dbReference type="PANTHER" id="PTHR47082">
    <property type="entry name" value="KERATIN-LIKE PROTEIN KRT222"/>
    <property type="match status" value="1"/>
</dbReference>
<reference evidence="6" key="2">
    <citation type="submission" date="2025-09" db="UniProtKB">
        <authorList>
            <consortium name="Ensembl"/>
        </authorList>
    </citation>
    <scope>IDENTIFICATION</scope>
</reference>
<reference evidence="6" key="1">
    <citation type="submission" date="2025-08" db="UniProtKB">
        <authorList>
            <consortium name="Ensembl"/>
        </authorList>
    </citation>
    <scope>IDENTIFICATION</scope>
</reference>
<feature type="coiled-coil region" evidence="4">
    <location>
        <begin position="39"/>
        <end position="94"/>
    </location>
</feature>
<dbReference type="InterPro" id="IPR052857">
    <property type="entry name" value="IF_Keratin-like"/>
</dbReference>
<keyword evidence="1 3" id="KW-0403">Intermediate filament</keyword>
<name>A0A673HMM2_9TELE</name>
<dbReference type="GO" id="GO:0005882">
    <property type="term" value="C:intermediate filament"/>
    <property type="evidence" value="ECO:0007669"/>
    <property type="project" value="UniProtKB-KW"/>
</dbReference>
<dbReference type="PANTHER" id="PTHR47082:SF1">
    <property type="entry name" value="KERATIN-LIKE PROTEIN KRT222"/>
    <property type="match status" value="1"/>
</dbReference>
<evidence type="ECO:0000256" key="2">
    <source>
        <dbReference type="ARBA" id="ARBA00023054"/>
    </source>
</evidence>
<evidence type="ECO:0000313" key="6">
    <source>
        <dbReference type="Ensembl" id="ENSSRHP00000026984.1"/>
    </source>
</evidence>
<dbReference type="PROSITE" id="PS00226">
    <property type="entry name" value="IF_ROD_1"/>
    <property type="match status" value="1"/>
</dbReference>
<evidence type="ECO:0000313" key="7">
    <source>
        <dbReference type="Proteomes" id="UP000472270"/>
    </source>
</evidence>